<dbReference type="InterPro" id="IPR029016">
    <property type="entry name" value="GAF-like_dom_sf"/>
</dbReference>
<accession>A0AAI8Z594</accession>
<evidence type="ECO:0000259" key="8">
    <source>
        <dbReference type="PROSITE" id="PS50109"/>
    </source>
</evidence>
<dbReference type="InterPro" id="IPR011006">
    <property type="entry name" value="CheY-like_superfamily"/>
</dbReference>
<organism evidence="10 11">
    <name type="scientific">Lecanosticta acicola</name>
    <dbReference type="NCBI Taxonomy" id="111012"/>
    <lineage>
        <taxon>Eukaryota</taxon>
        <taxon>Fungi</taxon>
        <taxon>Dikarya</taxon>
        <taxon>Ascomycota</taxon>
        <taxon>Pezizomycotina</taxon>
        <taxon>Dothideomycetes</taxon>
        <taxon>Dothideomycetidae</taxon>
        <taxon>Mycosphaerellales</taxon>
        <taxon>Mycosphaerellaceae</taxon>
        <taxon>Lecanosticta</taxon>
    </lineage>
</organism>
<dbReference type="EC" id="2.7.13.3" evidence="2"/>
<dbReference type="SUPFAM" id="SSF55874">
    <property type="entry name" value="ATPase domain of HSP90 chaperone/DNA topoisomerase II/histidine kinase"/>
    <property type="match status" value="1"/>
</dbReference>
<dbReference type="SUPFAM" id="SSF52172">
    <property type="entry name" value="CheY-like"/>
    <property type="match status" value="1"/>
</dbReference>
<proteinExistence type="predicted"/>
<dbReference type="Pfam" id="PF02518">
    <property type="entry name" value="HATPase_c"/>
    <property type="match status" value="1"/>
</dbReference>
<dbReference type="PRINTS" id="PR00344">
    <property type="entry name" value="BCTRLSENSOR"/>
</dbReference>
<comment type="catalytic activity">
    <reaction evidence="1">
        <text>ATP + protein L-histidine = ADP + protein N-phospho-L-histidine.</text>
        <dbReference type="EC" id="2.7.13.3"/>
    </reaction>
</comment>
<dbReference type="InterPro" id="IPR003594">
    <property type="entry name" value="HATPase_dom"/>
</dbReference>
<dbReference type="InterPro" id="IPR003018">
    <property type="entry name" value="GAF"/>
</dbReference>
<keyword evidence="5 10" id="KW-0418">Kinase</keyword>
<evidence type="ECO:0000256" key="6">
    <source>
        <dbReference type="PROSITE-ProRule" id="PRU00169"/>
    </source>
</evidence>
<dbReference type="Pfam" id="PF00072">
    <property type="entry name" value="Response_reg"/>
    <property type="match status" value="1"/>
</dbReference>
<dbReference type="CDD" id="cd00082">
    <property type="entry name" value="HisKA"/>
    <property type="match status" value="1"/>
</dbReference>
<dbReference type="PROSITE" id="PS50110">
    <property type="entry name" value="RESPONSE_REGULATORY"/>
    <property type="match status" value="1"/>
</dbReference>
<dbReference type="FunFam" id="1.10.287.130:FF:000023">
    <property type="entry name" value="Sensor histidine kinase/response regulator, putative"/>
    <property type="match status" value="1"/>
</dbReference>
<dbReference type="InterPro" id="IPR001789">
    <property type="entry name" value="Sig_transdc_resp-reg_receiver"/>
</dbReference>
<evidence type="ECO:0000256" key="1">
    <source>
        <dbReference type="ARBA" id="ARBA00000085"/>
    </source>
</evidence>
<feature type="compositionally biased region" description="Basic and acidic residues" evidence="7">
    <location>
        <begin position="270"/>
        <end position="280"/>
    </location>
</feature>
<comment type="caution">
    <text evidence="10">The sequence shown here is derived from an EMBL/GenBank/DDBJ whole genome shotgun (WGS) entry which is preliminary data.</text>
</comment>
<evidence type="ECO:0000259" key="9">
    <source>
        <dbReference type="PROSITE" id="PS50110"/>
    </source>
</evidence>
<feature type="compositionally biased region" description="Polar residues" evidence="7">
    <location>
        <begin position="398"/>
        <end position="407"/>
    </location>
</feature>
<feature type="domain" description="Response regulatory" evidence="9">
    <location>
        <begin position="1065"/>
        <end position="1201"/>
    </location>
</feature>
<dbReference type="InterPro" id="IPR005467">
    <property type="entry name" value="His_kinase_dom"/>
</dbReference>
<dbReference type="Pfam" id="PF01590">
    <property type="entry name" value="GAF"/>
    <property type="match status" value="1"/>
</dbReference>
<evidence type="ECO:0000256" key="5">
    <source>
        <dbReference type="ARBA" id="ARBA00022777"/>
    </source>
</evidence>
<dbReference type="Gene3D" id="3.30.565.10">
    <property type="entry name" value="Histidine kinase-like ATPase, C-terminal domain"/>
    <property type="match status" value="1"/>
</dbReference>
<dbReference type="GO" id="GO:0009927">
    <property type="term" value="F:histidine phosphotransfer kinase activity"/>
    <property type="evidence" value="ECO:0007669"/>
    <property type="project" value="TreeGrafter"/>
</dbReference>
<dbReference type="InterPro" id="IPR004358">
    <property type="entry name" value="Sig_transdc_His_kin-like_C"/>
</dbReference>
<evidence type="ECO:0000256" key="2">
    <source>
        <dbReference type="ARBA" id="ARBA00012438"/>
    </source>
</evidence>
<feature type="region of interest" description="Disordered" evidence="7">
    <location>
        <begin position="249"/>
        <end position="280"/>
    </location>
</feature>
<keyword evidence="11" id="KW-1185">Reference proteome</keyword>
<feature type="compositionally biased region" description="Low complexity" evidence="7">
    <location>
        <begin position="998"/>
        <end position="1010"/>
    </location>
</feature>
<feature type="compositionally biased region" description="Low complexity" evidence="7">
    <location>
        <begin position="1045"/>
        <end position="1057"/>
    </location>
</feature>
<dbReference type="PANTHER" id="PTHR43047:SF72">
    <property type="entry name" value="OSMOSENSING HISTIDINE PROTEIN KINASE SLN1"/>
    <property type="match status" value="1"/>
</dbReference>
<dbReference type="SUPFAM" id="SSF47384">
    <property type="entry name" value="Homodimeric domain of signal transducing histidine kinase"/>
    <property type="match status" value="1"/>
</dbReference>
<protein>
    <recommendedName>
        <fullName evidence="2">histidine kinase</fullName>
        <ecNumber evidence="2">2.7.13.3</ecNumber>
    </recommendedName>
</protein>
<feature type="compositionally biased region" description="Low complexity" evidence="7">
    <location>
        <begin position="249"/>
        <end position="265"/>
    </location>
</feature>
<sequence>MTSAAERECQRHYQPWLAAHGSAVAVAQHVSSLAELNLQQQGREPLPSRDHTLISFAQNVTLRLNVRRCLISLIDAAHQYVLAEATKSHSSIHPNGAPGDEIWLGSAVLSRPHAVCENSLSSQCWARRENGDEEQFPAEGMIINDCRADRRFAHRPSVMQEESMKRLRFYAGVPLISRNGYKIGVLAVTDENSREGLSANELRYMQDMARCAMGHLEWARDRVDRHKGERVVRGMATFIDEASMLLAHPSRSSQSARRQASPRSSTWRRAPREARRAARKDPDDVFNLAADILRDSTLADGCVIFGATADAISINDRPDNSSSFSGMDRSCKMLSLSLTDRHVSTPLGGTEGALPLHSLYGYYRAFPNGKAFTFTEDAHVASSEEDEGVQTGDDGHLETSNQDSASTEDAGKAKSGFLPKFGTHIKLREMNHSELLDKFPGARSIVFLPLLDPADDRLIAGVFLWTSILGRMADTDLSHVRAFASCIVSEVLRMDVERNEAAKTTFIASMSHELRSPLHGILGAAEFLVETTNNAYEAGLVNSVITCGKTLLDTLNHVLDHSKINMLGNLPKTGGRNSVADPHSESIGHTTSVDLAALVEDVADAVTAGHTFKTLSHTTLTTSSVPLESGLSGSFGSPTSRQEEQSARPPLGVAVLLDIVPKDSWSVSVQQGAIQRIIMNLFGNALKYTKAGFVALSLRTLEAADERNVSVLIRVVDSGNGISKAFQQDRLFIPFQQEDSFQPGTGLGLSIVKKIVDSLHGSIEVKSSPGSGTEVDVYLTLPCHDSPRPPLEMSALDKPSDMHKYPLAMAAKLSGKRLVLLDPFDPSKTRTPVHQAARFQETIRTTCETWFGMQVSRSAKREDDEDVDLYFYGEPPAIEMLRHHKRIGSQRSVPVVLACQNDHDAVAVLRNQQKFLRELGQIVQVIQQPCGPRKLAKTFMYCFDSAEELNSKQRISLTEPPTEAAQADHEKSLAHRPTPASRLSPRATGQELRKSVSAALAPPTPLALDPESPFLETSGDTSLNLLASKETTRQCDTDDVPGVPSSSAASEKSSTAAEKPKGRLNVLLVDDNKINRQLLVMFMKKYGFTYQEAENGKEAVDLFTASNTSSSTTTTGTSTTTATSPAFDYILMDISMPVMDGFEATRRIRALEQQSGLMKKTKVFALTGLASEKAREEAETAGVDLFLPKPVKFADLRGLLG</sequence>
<reference evidence="10" key="1">
    <citation type="submission" date="2023-11" db="EMBL/GenBank/DDBJ databases">
        <authorList>
            <person name="Alioto T."/>
            <person name="Alioto T."/>
            <person name="Gomez Garrido J."/>
        </authorList>
    </citation>
    <scope>NUCLEOTIDE SEQUENCE</scope>
</reference>
<dbReference type="AlphaFoldDB" id="A0AAI8Z594"/>
<dbReference type="EMBL" id="CAVMBE010000069">
    <property type="protein sequence ID" value="CAK4032759.1"/>
    <property type="molecule type" value="Genomic_DNA"/>
</dbReference>
<evidence type="ECO:0000313" key="10">
    <source>
        <dbReference type="EMBL" id="CAK4032759.1"/>
    </source>
</evidence>
<feature type="region of interest" description="Disordered" evidence="7">
    <location>
        <begin position="381"/>
        <end position="415"/>
    </location>
</feature>
<dbReference type="GO" id="GO:0005886">
    <property type="term" value="C:plasma membrane"/>
    <property type="evidence" value="ECO:0007669"/>
    <property type="project" value="TreeGrafter"/>
</dbReference>
<dbReference type="Gene3D" id="3.30.450.40">
    <property type="match status" value="1"/>
</dbReference>
<dbReference type="SMART" id="SM00388">
    <property type="entry name" value="HisKA"/>
    <property type="match status" value="1"/>
</dbReference>
<dbReference type="Gene3D" id="1.10.287.130">
    <property type="match status" value="1"/>
</dbReference>
<dbReference type="SMART" id="SM00448">
    <property type="entry name" value="REC"/>
    <property type="match status" value="1"/>
</dbReference>
<feature type="region of interest" description="Disordered" evidence="7">
    <location>
        <begin position="953"/>
        <end position="1059"/>
    </location>
</feature>
<dbReference type="InterPro" id="IPR036890">
    <property type="entry name" value="HATPase_C_sf"/>
</dbReference>
<keyword evidence="3 6" id="KW-0597">Phosphoprotein</keyword>
<feature type="domain" description="Histidine kinase" evidence="8">
    <location>
        <begin position="509"/>
        <end position="783"/>
    </location>
</feature>
<dbReference type="GO" id="GO:0000155">
    <property type="term" value="F:phosphorelay sensor kinase activity"/>
    <property type="evidence" value="ECO:0007669"/>
    <property type="project" value="InterPro"/>
</dbReference>
<dbReference type="InterPro" id="IPR003661">
    <property type="entry name" value="HisK_dim/P_dom"/>
</dbReference>
<evidence type="ECO:0000313" key="11">
    <source>
        <dbReference type="Proteomes" id="UP001296104"/>
    </source>
</evidence>
<feature type="modified residue" description="4-aspartylphosphate" evidence="6">
    <location>
        <position position="1133"/>
    </location>
</feature>
<gene>
    <name evidence="10" type="ORF">LECACI_7A007917</name>
</gene>
<dbReference type="Proteomes" id="UP001296104">
    <property type="component" value="Unassembled WGS sequence"/>
</dbReference>
<keyword evidence="4" id="KW-0808">Transferase</keyword>
<dbReference type="CDD" id="cd17546">
    <property type="entry name" value="REC_hyHK_CKI1_RcsC-like"/>
    <property type="match status" value="1"/>
</dbReference>
<dbReference type="PROSITE" id="PS50109">
    <property type="entry name" value="HIS_KIN"/>
    <property type="match status" value="1"/>
</dbReference>
<name>A0AAI8Z594_9PEZI</name>
<evidence type="ECO:0000256" key="4">
    <source>
        <dbReference type="ARBA" id="ARBA00022679"/>
    </source>
</evidence>
<evidence type="ECO:0000256" key="3">
    <source>
        <dbReference type="ARBA" id="ARBA00022553"/>
    </source>
</evidence>
<evidence type="ECO:0000256" key="7">
    <source>
        <dbReference type="SAM" id="MobiDB-lite"/>
    </source>
</evidence>
<dbReference type="Gene3D" id="3.40.50.2300">
    <property type="match status" value="1"/>
</dbReference>
<dbReference type="PANTHER" id="PTHR43047">
    <property type="entry name" value="TWO-COMPONENT HISTIDINE PROTEIN KINASE"/>
    <property type="match status" value="1"/>
</dbReference>
<dbReference type="Pfam" id="PF00512">
    <property type="entry name" value="HisKA"/>
    <property type="match status" value="1"/>
</dbReference>
<dbReference type="SMART" id="SM00387">
    <property type="entry name" value="HATPase_c"/>
    <property type="match status" value="1"/>
</dbReference>
<dbReference type="SUPFAM" id="SSF55781">
    <property type="entry name" value="GAF domain-like"/>
    <property type="match status" value="1"/>
</dbReference>
<dbReference type="InterPro" id="IPR036097">
    <property type="entry name" value="HisK_dim/P_sf"/>
</dbReference>